<comment type="caution">
    <text evidence="11">The sequence shown here is derived from an EMBL/GenBank/DDBJ whole genome shotgun (WGS) entry which is preliminary data.</text>
</comment>
<protein>
    <submittedName>
        <fullName evidence="11">ABC transporter ATP-binding protein</fullName>
    </submittedName>
</protein>
<evidence type="ECO:0000256" key="8">
    <source>
        <dbReference type="SAM" id="Phobius"/>
    </source>
</evidence>
<feature type="compositionally biased region" description="Acidic residues" evidence="7">
    <location>
        <begin position="584"/>
        <end position="594"/>
    </location>
</feature>
<name>A0ABT4I991_9ACTO</name>
<keyword evidence="4 11" id="KW-0067">ATP-binding</keyword>
<feature type="transmembrane region" description="Helical" evidence="8">
    <location>
        <begin position="58"/>
        <end position="78"/>
    </location>
</feature>
<evidence type="ECO:0000256" key="2">
    <source>
        <dbReference type="ARBA" id="ARBA00022692"/>
    </source>
</evidence>
<feature type="transmembrane region" description="Helical" evidence="8">
    <location>
        <begin position="24"/>
        <end position="46"/>
    </location>
</feature>
<dbReference type="SUPFAM" id="SSF52540">
    <property type="entry name" value="P-loop containing nucleoside triphosphate hydrolases"/>
    <property type="match status" value="1"/>
</dbReference>
<comment type="subcellular location">
    <subcellularLocation>
        <location evidence="1">Cell membrane</location>
        <topology evidence="1">Multi-pass membrane protein</topology>
    </subcellularLocation>
</comment>
<dbReference type="Pfam" id="PF00005">
    <property type="entry name" value="ABC_tran"/>
    <property type="match status" value="1"/>
</dbReference>
<dbReference type="Pfam" id="PF00664">
    <property type="entry name" value="ABC_membrane"/>
    <property type="match status" value="1"/>
</dbReference>
<keyword evidence="6 8" id="KW-0472">Membrane</keyword>
<evidence type="ECO:0000313" key="11">
    <source>
        <dbReference type="EMBL" id="MCZ0857929.1"/>
    </source>
</evidence>
<dbReference type="SUPFAM" id="SSF90123">
    <property type="entry name" value="ABC transporter transmembrane region"/>
    <property type="match status" value="1"/>
</dbReference>
<reference evidence="11" key="1">
    <citation type="submission" date="2022-10" db="EMBL/GenBank/DDBJ databases">
        <title>Genome sequence of Actinomyces israelii ATCC 10048.</title>
        <authorList>
            <person name="Watt R.M."/>
            <person name="Tong W.M."/>
        </authorList>
    </citation>
    <scope>NUCLEOTIDE SEQUENCE</scope>
    <source>
        <strain evidence="11">ATCC 10048</strain>
    </source>
</reference>
<dbReference type="RefSeq" id="WP_268917421.1">
    <property type="nucleotide sequence ID" value="NZ_CP124548.1"/>
</dbReference>
<feature type="region of interest" description="Disordered" evidence="7">
    <location>
        <begin position="571"/>
        <end position="610"/>
    </location>
</feature>
<evidence type="ECO:0000256" key="6">
    <source>
        <dbReference type="ARBA" id="ARBA00023136"/>
    </source>
</evidence>
<feature type="transmembrane region" description="Helical" evidence="8">
    <location>
        <begin position="252"/>
        <end position="271"/>
    </location>
</feature>
<evidence type="ECO:0000256" key="7">
    <source>
        <dbReference type="SAM" id="MobiDB-lite"/>
    </source>
</evidence>
<evidence type="ECO:0000256" key="3">
    <source>
        <dbReference type="ARBA" id="ARBA00022741"/>
    </source>
</evidence>
<keyword evidence="5 8" id="KW-1133">Transmembrane helix</keyword>
<evidence type="ECO:0000256" key="4">
    <source>
        <dbReference type="ARBA" id="ARBA00022840"/>
    </source>
</evidence>
<feature type="transmembrane region" description="Helical" evidence="8">
    <location>
        <begin position="283"/>
        <end position="301"/>
    </location>
</feature>
<feature type="transmembrane region" description="Helical" evidence="8">
    <location>
        <begin position="160"/>
        <end position="180"/>
    </location>
</feature>
<feature type="domain" description="ABC transporter" evidence="9">
    <location>
        <begin position="339"/>
        <end position="573"/>
    </location>
</feature>
<evidence type="ECO:0000313" key="12">
    <source>
        <dbReference type="Proteomes" id="UP001072034"/>
    </source>
</evidence>
<dbReference type="Gene3D" id="1.20.1560.10">
    <property type="entry name" value="ABC transporter type 1, transmembrane domain"/>
    <property type="match status" value="1"/>
</dbReference>
<dbReference type="InterPro" id="IPR036640">
    <property type="entry name" value="ABC1_TM_sf"/>
</dbReference>
<dbReference type="InterPro" id="IPR003593">
    <property type="entry name" value="AAA+_ATPase"/>
</dbReference>
<keyword evidence="12" id="KW-1185">Reference proteome</keyword>
<keyword evidence="2 8" id="KW-0812">Transmembrane</keyword>
<keyword evidence="3" id="KW-0547">Nucleotide-binding</keyword>
<feature type="compositionally biased region" description="Low complexity" evidence="7">
    <location>
        <begin position="600"/>
        <end position="610"/>
    </location>
</feature>
<dbReference type="SMART" id="SM00382">
    <property type="entry name" value="AAA"/>
    <property type="match status" value="1"/>
</dbReference>
<sequence length="610" mass="64312">MAVTIGTLISPARRAMVASGLLTAAGAVLGVVPYAALHNMAAIWLGESERGGWAASPWAWAAVAVVSLLAAQVLYLMGLGVTHLAEARLRHLLRTQVVDALGHLPLGRVAAIPHGAIRKMVADDTSSIHTLVAHVPGDVTNAAVGTVAGMAYLLWADWRLALALLGVWCLVLVAAAVPVVRGFGDITDRFGVAQTRLAAATVEMLEGVKEIKSFQAADATRTRFNAAREHFSDISYEWVSASGRTISLMGAFLRPATVFATVAPLAVLFVARGWTQPSATLPFFLLALGLPEGLQTLVGMMQQMYESRMAAQTTAELLSQAPMPEGARNEGEGPAPGRVEADGVTFSYEAGSPVLRGVSFTAEPGTVTALVGPSGGGKSTLARLIARFYDVDDGAVRVAGIDVREATFPWLLSRVAIVLQDVDLSHDSVADNIALGRPGATREQIEAAARAACIHERIMRLPRGYDTVLGEEGGFLSGGERQRVTLARAYLQDAPVLVLDEATAQADPASERDIHLALSRLTAGRTVIVIAHRLSTVRDADQILVVDDGRIVERGRHDELVVADGRYASMWRSQDLDPGGPGGSDDDDGDDDPEGRDRAGAAAATAGEGE</sequence>
<dbReference type="PROSITE" id="PS00211">
    <property type="entry name" value="ABC_TRANSPORTER_1"/>
    <property type="match status" value="1"/>
</dbReference>
<feature type="domain" description="ABC transmembrane type-1" evidence="10">
    <location>
        <begin position="1"/>
        <end position="306"/>
    </location>
</feature>
<dbReference type="PANTHER" id="PTHR24221">
    <property type="entry name" value="ATP-BINDING CASSETTE SUB-FAMILY B"/>
    <property type="match status" value="1"/>
</dbReference>
<dbReference type="InterPro" id="IPR003439">
    <property type="entry name" value="ABC_transporter-like_ATP-bd"/>
</dbReference>
<organism evidence="11 12">
    <name type="scientific">Actinomyces israelii</name>
    <dbReference type="NCBI Taxonomy" id="1659"/>
    <lineage>
        <taxon>Bacteria</taxon>
        <taxon>Bacillati</taxon>
        <taxon>Actinomycetota</taxon>
        <taxon>Actinomycetes</taxon>
        <taxon>Actinomycetales</taxon>
        <taxon>Actinomycetaceae</taxon>
        <taxon>Actinomyces</taxon>
    </lineage>
</organism>
<proteinExistence type="predicted"/>
<evidence type="ECO:0000256" key="5">
    <source>
        <dbReference type="ARBA" id="ARBA00022989"/>
    </source>
</evidence>
<dbReference type="Gene3D" id="3.40.50.300">
    <property type="entry name" value="P-loop containing nucleotide triphosphate hydrolases"/>
    <property type="match status" value="1"/>
</dbReference>
<dbReference type="PANTHER" id="PTHR24221:SF654">
    <property type="entry name" value="ATP-BINDING CASSETTE SUB-FAMILY B MEMBER 6"/>
    <property type="match status" value="1"/>
</dbReference>
<accession>A0ABT4I991</accession>
<gene>
    <name evidence="11" type="ORF">OHJ16_07710</name>
</gene>
<dbReference type="GO" id="GO:0005524">
    <property type="term" value="F:ATP binding"/>
    <property type="evidence" value="ECO:0007669"/>
    <property type="project" value="UniProtKB-KW"/>
</dbReference>
<dbReference type="PROSITE" id="PS50893">
    <property type="entry name" value="ABC_TRANSPORTER_2"/>
    <property type="match status" value="1"/>
</dbReference>
<dbReference type="InterPro" id="IPR017871">
    <property type="entry name" value="ABC_transporter-like_CS"/>
</dbReference>
<evidence type="ECO:0000256" key="1">
    <source>
        <dbReference type="ARBA" id="ARBA00004651"/>
    </source>
</evidence>
<evidence type="ECO:0000259" key="10">
    <source>
        <dbReference type="PROSITE" id="PS50929"/>
    </source>
</evidence>
<dbReference type="InterPro" id="IPR027417">
    <property type="entry name" value="P-loop_NTPase"/>
</dbReference>
<evidence type="ECO:0000259" key="9">
    <source>
        <dbReference type="PROSITE" id="PS50893"/>
    </source>
</evidence>
<dbReference type="EMBL" id="JAPTMY010000014">
    <property type="protein sequence ID" value="MCZ0857929.1"/>
    <property type="molecule type" value="Genomic_DNA"/>
</dbReference>
<dbReference type="InterPro" id="IPR011527">
    <property type="entry name" value="ABC1_TM_dom"/>
</dbReference>
<dbReference type="PROSITE" id="PS50929">
    <property type="entry name" value="ABC_TM1F"/>
    <property type="match status" value="1"/>
</dbReference>
<dbReference type="Proteomes" id="UP001072034">
    <property type="component" value="Unassembled WGS sequence"/>
</dbReference>
<dbReference type="InterPro" id="IPR039421">
    <property type="entry name" value="Type_1_exporter"/>
</dbReference>